<comment type="caution">
    <text evidence="3">The sequence shown here is derived from an EMBL/GenBank/DDBJ whole genome shotgun (WGS) entry which is preliminary data.</text>
</comment>
<evidence type="ECO:0008006" key="5">
    <source>
        <dbReference type="Google" id="ProtNLM"/>
    </source>
</evidence>
<keyword evidence="2" id="KW-0732">Signal</keyword>
<dbReference type="Proteomes" id="UP001195483">
    <property type="component" value="Unassembled WGS sequence"/>
</dbReference>
<dbReference type="InterPro" id="IPR017853">
    <property type="entry name" value="GH"/>
</dbReference>
<dbReference type="AlphaFoldDB" id="A0AAE0SWJ9"/>
<evidence type="ECO:0000313" key="4">
    <source>
        <dbReference type="Proteomes" id="UP001195483"/>
    </source>
</evidence>
<keyword evidence="4" id="KW-1185">Reference proteome</keyword>
<keyword evidence="1" id="KW-1133">Transmembrane helix</keyword>
<feature type="signal peptide" evidence="2">
    <location>
        <begin position="1"/>
        <end position="25"/>
    </location>
</feature>
<reference evidence="3" key="1">
    <citation type="journal article" date="2021" name="Genome Biol. Evol.">
        <title>A High-Quality Reference Genome for a Parasitic Bivalve with Doubly Uniparental Inheritance (Bivalvia: Unionida).</title>
        <authorList>
            <person name="Smith C.H."/>
        </authorList>
    </citation>
    <scope>NUCLEOTIDE SEQUENCE</scope>
    <source>
        <strain evidence="3">CHS0354</strain>
    </source>
</reference>
<organism evidence="3 4">
    <name type="scientific">Potamilus streckersoni</name>
    <dbReference type="NCBI Taxonomy" id="2493646"/>
    <lineage>
        <taxon>Eukaryota</taxon>
        <taxon>Metazoa</taxon>
        <taxon>Spiralia</taxon>
        <taxon>Lophotrochozoa</taxon>
        <taxon>Mollusca</taxon>
        <taxon>Bivalvia</taxon>
        <taxon>Autobranchia</taxon>
        <taxon>Heteroconchia</taxon>
        <taxon>Palaeoheterodonta</taxon>
        <taxon>Unionida</taxon>
        <taxon>Unionoidea</taxon>
        <taxon>Unionidae</taxon>
        <taxon>Ambleminae</taxon>
        <taxon>Lampsilini</taxon>
        <taxon>Potamilus</taxon>
    </lineage>
</organism>
<evidence type="ECO:0000256" key="2">
    <source>
        <dbReference type="SAM" id="SignalP"/>
    </source>
</evidence>
<dbReference type="Gene3D" id="3.20.20.80">
    <property type="entry name" value="Glycosidases"/>
    <property type="match status" value="1"/>
</dbReference>
<keyword evidence="1" id="KW-0472">Membrane</keyword>
<dbReference type="PANTHER" id="PTHR37398:SF3">
    <property type="entry name" value="GLYCOSIDE HYDROLASE FAMILY 5 DOMAIN-CONTAINING PROTEIN"/>
    <property type="match status" value="1"/>
</dbReference>
<dbReference type="PANTHER" id="PTHR37398">
    <property type="entry name" value="ENDO-BETA-1,4-MANNANASE"/>
    <property type="match status" value="1"/>
</dbReference>
<reference evidence="3" key="2">
    <citation type="journal article" date="2021" name="Genome Biol. Evol.">
        <title>Developing a high-quality reference genome for a parasitic bivalve with doubly uniparental inheritance (Bivalvia: Unionida).</title>
        <authorList>
            <person name="Smith C.H."/>
        </authorList>
    </citation>
    <scope>NUCLEOTIDE SEQUENCE</scope>
    <source>
        <strain evidence="3">CHS0354</strain>
        <tissue evidence="3">Mantle</tissue>
    </source>
</reference>
<evidence type="ECO:0000313" key="3">
    <source>
        <dbReference type="EMBL" id="KAK3599246.1"/>
    </source>
</evidence>
<evidence type="ECO:0000256" key="1">
    <source>
        <dbReference type="SAM" id="Phobius"/>
    </source>
</evidence>
<dbReference type="EMBL" id="JAEAOA010000772">
    <property type="protein sequence ID" value="KAK3599246.1"/>
    <property type="molecule type" value="Genomic_DNA"/>
</dbReference>
<accession>A0AAE0SWJ9</accession>
<dbReference type="SUPFAM" id="SSF51445">
    <property type="entry name" value="(Trans)glycosidases"/>
    <property type="match status" value="1"/>
</dbReference>
<keyword evidence="1" id="KW-0812">Transmembrane</keyword>
<gene>
    <name evidence="3" type="ORF">CHS0354_012854</name>
</gene>
<protein>
    <recommendedName>
        <fullName evidence="5">Mannan endo-1,4-beta-mannosidase</fullName>
    </recommendedName>
</protein>
<reference evidence="3" key="3">
    <citation type="submission" date="2023-05" db="EMBL/GenBank/DDBJ databases">
        <authorList>
            <person name="Smith C.H."/>
        </authorList>
    </citation>
    <scope>NUCLEOTIDE SEQUENCE</scope>
    <source>
        <strain evidence="3">CHS0354</strain>
        <tissue evidence="3">Mantle</tissue>
    </source>
</reference>
<name>A0AAE0SWJ9_9BIVA</name>
<sequence>MVGCFGRVNIVETFLFLCLFCRTAAQRFLSVSGQNLTLNGEKVFMSGMNQAWYIYGNDFGNGRYNASRPAFLKAMDEIHESGGNSVRVWVHVEGENTPMFNSSGYVTGLDPYIIGDMTDYVREAQTRNILVNFCLWSCAILQTGSHLEGLLYEDQKLFSYINNALKPMVSALKNERGLGIWEIMNEPAGCIEIGMKTDEKCYDTTTLYPWEGADWTKKHVPLERMLRFLSLQADAIHSVDPKALVTTGSWTYRTITDQLNRRNFYSDECLRLASGSLPGAYFDLYQIHTYQTLFIYLPHDPFMVNASVYNVSKPLIIGEFSQDQGGGMTSPEQFTWAYEHGYSGAWSWDALGSGQAADDVPTQERGMESIRDRNDQSKGGRVNITINDGYMKQNLQGFGVIRDIFWIILNIFGAFNVFLTSVVKTLL</sequence>
<feature type="chain" id="PRO_5042078148" description="Mannan endo-1,4-beta-mannosidase" evidence="2">
    <location>
        <begin position="26"/>
        <end position="427"/>
    </location>
</feature>
<proteinExistence type="predicted"/>
<feature type="transmembrane region" description="Helical" evidence="1">
    <location>
        <begin position="404"/>
        <end position="423"/>
    </location>
</feature>